<dbReference type="GO" id="GO:0005524">
    <property type="term" value="F:ATP binding"/>
    <property type="evidence" value="ECO:0007669"/>
    <property type="project" value="UniProtKB-UniRule"/>
</dbReference>
<dbReference type="EC" id="2.7.4.25" evidence="8"/>
<comment type="catalytic activity">
    <reaction evidence="6 8">
        <text>dCMP + ATP = dCDP + ADP</text>
        <dbReference type="Rhea" id="RHEA:25094"/>
        <dbReference type="ChEBI" id="CHEBI:30616"/>
        <dbReference type="ChEBI" id="CHEBI:57566"/>
        <dbReference type="ChEBI" id="CHEBI:58593"/>
        <dbReference type="ChEBI" id="CHEBI:456216"/>
        <dbReference type="EC" id="2.7.4.25"/>
    </reaction>
</comment>
<proteinExistence type="inferred from homology"/>
<evidence type="ECO:0000256" key="8">
    <source>
        <dbReference type="HAMAP-Rule" id="MF_00238"/>
    </source>
</evidence>
<keyword evidence="3 8" id="KW-0547">Nucleotide-binding</keyword>
<evidence type="ECO:0000256" key="5">
    <source>
        <dbReference type="ARBA" id="ARBA00022840"/>
    </source>
</evidence>
<reference evidence="10" key="1">
    <citation type="journal article" date="2024" name="Int. J. Syst. Evol. Microbiol.">
        <title>Brooklawnia propionicigenes sp. nov., a facultatively anaerobic, propionate-producing bacterium isolated from a methanogenic reactor treating waste from cattle farms.</title>
        <authorList>
            <person name="Akita Y."/>
            <person name="Ueki A."/>
            <person name="Tonouchi A."/>
            <person name="Sugawara Y."/>
            <person name="Honma S."/>
            <person name="Kaku N."/>
            <person name="Ueki K."/>
        </authorList>
    </citation>
    <scope>NUCLEOTIDE SEQUENCE</scope>
    <source>
        <strain evidence="10">SH051</strain>
    </source>
</reference>
<evidence type="ECO:0000256" key="4">
    <source>
        <dbReference type="ARBA" id="ARBA00022777"/>
    </source>
</evidence>
<comment type="catalytic activity">
    <reaction evidence="7 8">
        <text>CMP + ATP = CDP + ADP</text>
        <dbReference type="Rhea" id="RHEA:11600"/>
        <dbReference type="ChEBI" id="CHEBI:30616"/>
        <dbReference type="ChEBI" id="CHEBI:58069"/>
        <dbReference type="ChEBI" id="CHEBI:60377"/>
        <dbReference type="ChEBI" id="CHEBI:456216"/>
        <dbReference type="EC" id="2.7.4.25"/>
    </reaction>
</comment>
<dbReference type="GO" id="GO:0006220">
    <property type="term" value="P:pyrimidine nucleotide metabolic process"/>
    <property type="evidence" value="ECO:0007669"/>
    <property type="project" value="UniProtKB-UniRule"/>
</dbReference>
<evidence type="ECO:0000259" key="9">
    <source>
        <dbReference type="Pfam" id="PF02224"/>
    </source>
</evidence>
<dbReference type="EMBL" id="AP028056">
    <property type="protein sequence ID" value="BEH03630.1"/>
    <property type="molecule type" value="Genomic_DNA"/>
</dbReference>
<feature type="binding site" evidence="8">
    <location>
        <begin position="16"/>
        <end position="24"/>
    </location>
    <ligand>
        <name>ATP</name>
        <dbReference type="ChEBI" id="CHEBI:30616"/>
    </ligand>
</feature>
<dbReference type="Proteomes" id="UP001431656">
    <property type="component" value="Chromosome"/>
</dbReference>
<feature type="domain" description="Cytidylate kinase" evidence="9">
    <location>
        <begin position="12"/>
        <end position="221"/>
    </location>
</feature>
<dbReference type="GO" id="GO:0005737">
    <property type="term" value="C:cytoplasm"/>
    <property type="evidence" value="ECO:0007669"/>
    <property type="project" value="UniProtKB-SubCell"/>
</dbReference>
<dbReference type="Gene3D" id="3.40.50.300">
    <property type="entry name" value="P-loop containing nucleotide triphosphate hydrolases"/>
    <property type="match status" value="1"/>
</dbReference>
<keyword evidence="11" id="KW-1185">Reference proteome</keyword>
<comment type="subcellular location">
    <subcellularLocation>
        <location evidence="8">Cytoplasm</location>
    </subcellularLocation>
</comment>
<comment type="similarity">
    <text evidence="1 8">Belongs to the cytidylate kinase family. Type 1 subfamily.</text>
</comment>
<keyword evidence="5 8" id="KW-0067">ATP-binding</keyword>
<evidence type="ECO:0000256" key="2">
    <source>
        <dbReference type="ARBA" id="ARBA00022679"/>
    </source>
</evidence>
<dbReference type="AlphaFoldDB" id="A0AAN0KJY9"/>
<dbReference type="HAMAP" id="MF_00238">
    <property type="entry name" value="Cytidyl_kinase_type1"/>
    <property type="match status" value="1"/>
</dbReference>
<protein>
    <recommendedName>
        <fullName evidence="8">Cytidylate kinase</fullName>
        <shortName evidence="8">CK</shortName>
        <ecNumber evidence="8">2.7.4.25</ecNumber>
    </recommendedName>
    <alternativeName>
        <fullName evidence="8">Cytidine monophosphate kinase</fullName>
        <shortName evidence="8">CMP kinase</shortName>
    </alternativeName>
</protein>
<dbReference type="InterPro" id="IPR011994">
    <property type="entry name" value="Cytidylate_kinase_dom"/>
</dbReference>
<evidence type="ECO:0000256" key="1">
    <source>
        <dbReference type="ARBA" id="ARBA00009427"/>
    </source>
</evidence>
<evidence type="ECO:0000256" key="6">
    <source>
        <dbReference type="ARBA" id="ARBA00047615"/>
    </source>
</evidence>
<evidence type="ECO:0000313" key="11">
    <source>
        <dbReference type="Proteomes" id="UP001431656"/>
    </source>
</evidence>
<dbReference type="SUPFAM" id="SSF52540">
    <property type="entry name" value="P-loop containing nucleoside triphosphate hydrolases"/>
    <property type="match status" value="1"/>
</dbReference>
<dbReference type="InterPro" id="IPR003136">
    <property type="entry name" value="Cytidylate_kin"/>
</dbReference>
<dbReference type="CDD" id="cd02020">
    <property type="entry name" value="CMPK"/>
    <property type="match status" value="1"/>
</dbReference>
<sequence length="232" mass="24413">MVNAARRPGLVIAVDGPSGAGKSSTSREVAARLGCAYLDTGSMYRALAVWCADHRIAADDTDAVVAAARDLPLEITPSPAGFTVALDGRDVTARLHRPEVSGMVSGYAAVRDARRSLNARMRAIIAASGRIVVEGRDITTVVAPDADLRVLLQADPARRIARREAELNGAADRKTVTEQVVGRDAADSASSKFETPAAGVVLIDSTELTLEQVVDKVIGLVPAELREPARAH</sequence>
<dbReference type="GO" id="GO:0036431">
    <property type="term" value="F:dCMP kinase activity"/>
    <property type="evidence" value="ECO:0007669"/>
    <property type="project" value="InterPro"/>
</dbReference>
<evidence type="ECO:0000313" key="10">
    <source>
        <dbReference type="EMBL" id="BEH03630.1"/>
    </source>
</evidence>
<organism evidence="10 11">
    <name type="scientific">Brooklawnia propionicigenes</name>
    <dbReference type="NCBI Taxonomy" id="3041175"/>
    <lineage>
        <taxon>Bacteria</taxon>
        <taxon>Bacillati</taxon>
        <taxon>Actinomycetota</taxon>
        <taxon>Actinomycetes</taxon>
        <taxon>Propionibacteriales</taxon>
        <taxon>Propionibacteriaceae</taxon>
        <taxon>Brooklawnia</taxon>
    </lineage>
</organism>
<keyword evidence="8" id="KW-0963">Cytoplasm</keyword>
<dbReference type="NCBIfam" id="TIGR00017">
    <property type="entry name" value="cmk"/>
    <property type="match status" value="1"/>
</dbReference>
<evidence type="ECO:0000256" key="7">
    <source>
        <dbReference type="ARBA" id="ARBA00048478"/>
    </source>
</evidence>
<keyword evidence="2 8" id="KW-0808">Transferase</keyword>
<dbReference type="InterPro" id="IPR027417">
    <property type="entry name" value="P-loop_NTPase"/>
</dbReference>
<keyword evidence="4 8" id="KW-0418">Kinase</keyword>
<name>A0AAN0KJY9_9ACTN</name>
<gene>
    <name evidence="8" type="primary">cmk</name>
    <name evidence="10" type="ORF">brsh051_29110</name>
</gene>
<evidence type="ECO:0000256" key="3">
    <source>
        <dbReference type="ARBA" id="ARBA00022741"/>
    </source>
</evidence>
<dbReference type="Pfam" id="PF02224">
    <property type="entry name" value="Cytidylate_kin"/>
    <property type="match status" value="1"/>
</dbReference>
<dbReference type="KEGG" id="broo:brsh051_29110"/>
<accession>A0AAN0KJY9</accession>